<sequence length="450" mass="51215">MNNPIQKRFDELVLKWSIATQIPKVNIIRIHAQHDEQSFINDFFEYMLALDTEQDDLVFLLETPWSTLASFSSTLLDELYDTITLWNTAEKPDGLSTEKIPWEPDKKAVQKGNHAALFANNINTLANLLVPDKNTVVSFIIKMPFASKQNANRWLKQLLEKGLESHIRIGIADTDSYPLFAKIAAWYPTEVYTMHPNLDIDGAVEEMAAMGNPNAPEVGYRKHLAKLMTAVKNRDEKMVDTSAKKCLEIASDNLQKDANWLGQIILVYTTLYNDQIGYKDYPKALFFANKAVEAGKLSIGRIEPATAYRLYGQTLLGRGAIASLLKKHEDACNDYLTAAKSYEKCNDAIMQCESTRLFAEKAMDAGWDKKAVLHQLVAAFYLIDQMTPESCTQSTYPWLIKILYYWNGRKKVLSDEEMKEKLAPYFGENFMEKIHQYGKASSVKETAYQH</sequence>
<protein>
    <submittedName>
        <fullName evidence="1">Uncharacterized protein</fullName>
    </submittedName>
</protein>
<name>A0A2H1ECR7_9FLAO</name>
<dbReference type="EMBL" id="LT634361">
    <property type="protein sequence ID" value="SFZ84323.1"/>
    <property type="molecule type" value="Genomic_DNA"/>
</dbReference>
<dbReference type="GeneID" id="47724153"/>
<accession>A0A2H1ECR7</accession>
<proteinExistence type="predicted"/>
<evidence type="ECO:0000313" key="1">
    <source>
        <dbReference type="EMBL" id="SFZ84323.1"/>
    </source>
</evidence>
<evidence type="ECO:0000313" key="2">
    <source>
        <dbReference type="Proteomes" id="UP000231564"/>
    </source>
</evidence>
<dbReference type="AlphaFoldDB" id="A0A2H1ECR7"/>
<dbReference type="RefSeq" id="WP_100211720.1">
    <property type="nucleotide sequence ID" value="NZ_CP138495.1"/>
</dbReference>
<dbReference type="OrthoDB" id="935812at2"/>
<keyword evidence="2" id="KW-1185">Reference proteome</keyword>
<gene>
    <name evidence="1" type="ORF">MARIT_2694</name>
</gene>
<reference evidence="1 2" key="1">
    <citation type="submission" date="2016-11" db="EMBL/GenBank/DDBJ databases">
        <authorList>
            <person name="Jaros S."/>
            <person name="Januszkiewicz K."/>
            <person name="Wedrychowicz H."/>
        </authorList>
    </citation>
    <scope>NUCLEOTIDE SEQUENCE [LARGE SCALE GENOMIC DNA]</scope>
    <source>
        <strain evidence="1">NCIMB 2154T</strain>
    </source>
</reference>
<dbReference type="STRING" id="1349785.GCA_000509405_01134"/>
<dbReference type="Proteomes" id="UP000231564">
    <property type="component" value="Chromosome MARIT"/>
</dbReference>
<dbReference type="KEGG" id="tmar:MARIT_2694"/>
<organism evidence="1 2">
    <name type="scientific">Tenacibaculum maritimum NCIMB 2154</name>
    <dbReference type="NCBI Taxonomy" id="1349785"/>
    <lineage>
        <taxon>Bacteria</taxon>
        <taxon>Pseudomonadati</taxon>
        <taxon>Bacteroidota</taxon>
        <taxon>Flavobacteriia</taxon>
        <taxon>Flavobacteriales</taxon>
        <taxon>Flavobacteriaceae</taxon>
        <taxon>Tenacibaculum</taxon>
    </lineage>
</organism>